<comment type="caution">
    <text evidence="1">The sequence shown here is derived from an EMBL/GenBank/DDBJ whole genome shotgun (WGS) entry which is preliminary data.</text>
</comment>
<proteinExistence type="predicted"/>
<gene>
    <name evidence="1" type="ORF">S01H1_52702</name>
</gene>
<sequence>MAAHSPSPWVFLDGEEPGTIYSGAKGEFGEVAHIVGFGEEDCLEAEAIETNRANRAELCRRFNAFPQLLAVCERFLTLTGESQSASDDKWAIGEISEQARAAIAKAEKGGR</sequence>
<feature type="non-terminal residue" evidence="1">
    <location>
        <position position="111"/>
    </location>
</feature>
<evidence type="ECO:0000313" key="1">
    <source>
        <dbReference type="EMBL" id="GAG18206.1"/>
    </source>
</evidence>
<protein>
    <submittedName>
        <fullName evidence="1">Uncharacterized protein</fullName>
    </submittedName>
</protein>
<dbReference type="AlphaFoldDB" id="X0WZM8"/>
<accession>X0WZM8</accession>
<name>X0WZM8_9ZZZZ</name>
<reference evidence="1" key="1">
    <citation type="journal article" date="2014" name="Front. Microbiol.">
        <title>High frequency of phylogenetically diverse reductive dehalogenase-homologous genes in deep subseafloor sedimentary metagenomes.</title>
        <authorList>
            <person name="Kawai M."/>
            <person name="Futagami T."/>
            <person name="Toyoda A."/>
            <person name="Takaki Y."/>
            <person name="Nishi S."/>
            <person name="Hori S."/>
            <person name="Arai W."/>
            <person name="Tsubouchi T."/>
            <person name="Morono Y."/>
            <person name="Uchiyama I."/>
            <person name="Ito T."/>
            <person name="Fujiyama A."/>
            <person name="Inagaki F."/>
            <person name="Takami H."/>
        </authorList>
    </citation>
    <scope>NUCLEOTIDE SEQUENCE</scope>
    <source>
        <strain evidence="1">Expedition CK06-06</strain>
    </source>
</reference>
<organism evidence="1">
    <name type="scientific">marine sediment metagenome</name>
    <dbReference type="NCBI Taxonomy" id="412755"/>
    <lineage>
        <taxon>unclassified sequences</taxon>
        <taxon>metagenomes</taxon>
        <taxon>ecological metagenomes</taxon>
    </lineage>
</organism>
<dbReference type="EMBL" id="BARS01034082">
    <property type="protein sequence ID" value="GAG18206.1"/>
    <property type="molecule type" value="Genomic_DNA"/>
</dbReference>